<organism evidence="2 3">
    <name type="scientific">Virgibacillus byunsanensis</name>
    <dbReference type="NCBI Taxonomy" id="570945"/>
    <lineage>
        <taxon>Bacteria</taxon>
        <taxon>Bacillati</taxon>
        <taxon>Bacillota</taxon>
        <taxon>Bacilli</taxon>
        <taxon>Bacillales</taxon>
        <taxon>Bacillaceae</taxon>
        <taxon>Virgibacillus</taxon>
    </lineage>
</organism>
<keyword evidence="1" id="KW-1133">Transmembrane helix</keyword>
<proteinExistence type="predicted"/>
<keyword evidence="3" id="KW-1185">Reference proteome</keyword>
<accession>A0ABW3LNK8</accession>
<dbReference type="Proteomes" id="UP001597040">
    <property type="component" value="Unassembled WGS sequence"/>
</dbReference>
<dbReference type="RefSeq" id="WP_390363601.1">
    <property type="nucleotide sequence ID" value="NZ_JBHTKJ010000052.1"/>
</dbReference>
<name>A0ABW3LNK8_9BACI</name>
<keyword evidence="1" id="KW-0472">Membrane</keyword>
<comment type="caution">
    <text evidence="2">The sequence shown here is derived from an EMBL/GenBank/DDBJ whole genome shotgun (WGS) entry which is preliminary data.</text>
</comment>
<protein>
    <submittedName>
        <fullName evidence="2">LPXTG cell wall anchor domain-containing protein</fullName>
    </submittedName>
</protein>
<sequence>MRKIIIVFIMVSSVLFTLFVPSLTVTAEEKQKISINTLSEEVLFHVDNMKPGDWAPRTVDVQNNGEMEFEYHISIENSGSEKLFNELMLEVSDDNKELYNGKLAEYEKIPARKLAPSSEEELSLTVRFPDHLGNAFQGLDATFNFSFNAKGSEEIEEASSNDELSDDGMVGSNKDGAVLPNTATNTFNFLLIGFILFAISMALITIKQRKTKTLDRQQV</sequence>
<gene>
    <name evidence="2" type="ORF">ACFQ3N_16365</name>
</gene>
<feature type="transmembrane region" description="Helical" evidence="1">
    <location>
        <begin position="187"/>
        <end position="206"/>
    </location>
</feature>
<evidence type="ECO:0000313" key="2">
    <source>
        <dbReference type="EMBL" id="MFD1039947.1"/>
    </source>
</evidence>
<dbReference type="NCBIfam" id="TIGR01167">
    <property type="entry name" value="LPXTG_anchor"/>
    <property type="match status" value="1"/>
</dbReference>
<keyword evidence="1" id="KW-0812">Transmembrane</keyword>
<reference evidence="3" key="1">
    <citation type="journal article" date="2019" name="Int. J. Syst. Evol. Microbiol.">
        <title>The Global Catalogue of Microorganisms (GCM) 10K type strain sequencing project: providing services to taxonomists for standard genome sequencing and annotation.</title>
        <authorList>
            <consortium name="The Broad Institute Genomics Platform"/>
            <consortium name="The Broad Institute Genome Sequencing Center for Infectious Disease"/>
            <person name="Wu L."/>
            <person name="Ma J."/>
        </authorList>
    </citation>
    <scope>NUCLEOTIDE SEQUENCE [LARGE SCALE GENOMIC DNA]</scope>
    <source>
        <strain evidence="3">CCUG 56754</strain>
    </source>
</reference>
<evidence type="ECO:0000256" key="1">
    <source>
        <dbReference type="SAM" id="Phobius"/>
    </source>
</evidence>
<dbReference type="EMBL" id="JBHTKJ010000052">
    <property type="protein sequence ID" value="MFD1039947.1"/>
    <property type="molecule type" value="Genomic_DNA"/>
</dbReference>
<evidence type="ECO:0000313" key="3">
    <source>
        <dbReference type="Proteomes" id="UP001597040"/>
    </source>
</evidence>